<feature type="region of interest" description="Disordered" evidence="1">
    <location>
        <begin position="1"/>
        <end position="24"/>
    </location>
</feature>
<proteinExistence type="predicted"/>
<dbReference type="EMBL" id="FRAP01000004">
    <property type="protein sequence ID" value="SHK29079.1"/>
    <property type="molecule type" value="Genomic_DNA"/>
</dbReference>
<dbReference type="AlphaFoldDB" id="A0A1M6R9B6"/>
<evidence type="ECO:0000313" key="2">
    <source>
        <dbReference type="EMBL" id="SHK29079.1"/>
    </source>
</evidence>
<dbReference type="Proteomes" id="UP000184363">
    <property type="component" value="Unassembled WGS sequence"/>
</dbReference>
<keyword evidence="3" id="KW-1185">Reference proteome</keyword>
<evidence type="ECO:0000313" key="3">
    <source>
        <dbReference type="Proteomes" id="UP000184363"/>
    </source>
</evidence>
<sequence length="142" mass="16077">MGRAKIAEREAEMDRDRQQERAGVEQVLLPSQRGIRDAARGEVVARHARLQRNGRPVFCTPSRAELDGTVALRQGRGTDGKIIYETREAAEAAARELEQLGARPLRAYRCNRSRRGHYHLTTDSTPRSMLPLHLRIPQQRSA</sequence>
<feature type="compositionally biased region" description="Basic and acidic residues" evidence="1">
    <location>
        <begin position="1"/>
        <end position="23"/>
    </location>
</feature>
<organism evidence="2 3">
    <name type="scientific">Pseudonocardia thermophila</name>
    <dbReference type="NCBI Taxonomy" id="1848"/>
    <lineage>
        <taxon>Bacteria</taxon>
        <taxon>Bacillati</taxon>
        <taxon>Actinomycetota</taxon>
        <taxon>Actinomycetes</taxon>
        <taxon>Pseudonocardiales</taxon>
        <taxon>Pseudonocardiaceae</taxon>
        <taxon>Pseudonocardia</taxon>
    </lineage>
</organism>
<dbReference type="STRING" id="1848.SAMN05443637_104253"/>
<accession>A0A1M6R9B6</accession>
<protein>
    <submittedName>
        <fullName evidence="2">Uncharacterized protein</fullName>
    </submittedName>
</protein>
<gene>
    <name evidence="2" type="ORF">SAMN05443637_104253</name>
</gene>
<reference evidence="2 3" key="1">
    <citation type="submission" date="2016-11" db="EMBL/GenBank/DDBJ databases">
        <authorList>
            <person name="Jaros S."/>
            <person name="Januszkiewicz K."/>
            <person name="Wedrychowicz H."/>
        </authorList>
    </citation>
    <scope>NUCLEOTIDE SEQUENCE [LARGE SCALE GENOMIC DNA]</scope>
    <source>
        <strain evidence="2 3">DSM 43832</strain>
    </source>
</reference>
<name>A0A1M6R9B6_PSETH</name>
<evidence type="ECO:0000256" key="1">
    <source>
        <dbReference type="SAM" id="MobiDB-lite"/>
    </source>
</evidence>